<reference evidence="3 4" key="1">
    <citation type="submission" date="2006-02" db="EMBL/GenBank/DDBJ databases">
        <authorList>
            <person name="Pinhassi J."/>
            <person name="Pedros-Alio C."/>
            <person name="Ferriera S."/>
            <person name="Johnson J."/>
            <person name="Kravitz S."/>
            <person name="Halpern A."/>
            <person name="Remington K."/>
            <person name="Beeson K."/>
            <person name="Tran B."/>
            <person name="Rogers Y.-H."/>
            <person name="Friedman R."/>
            <person name="Venter J.C."/>
        </authorList>
    </citation>
    <scope>NUCLEOTIDE SEQUENCE [LARGE SCALE GENOMIC DNA]</scope>
    <source>
        <strain evidence="3 4">MED297</strain>
    </source>
</reference>
<dbReference type="InterPro" id="IPR050256">
    <property type="entry name" value="Glycosyltransferase_2"/>
</dbReference>
<evidence type="ECO:0000313" key="4">
    <source>
        <dbReference type="Proteomes" id="UP000005953"/>
    </source>
</evidence>
<dbReference type="Proteomes" id="UP000005953">
    <property type="component" value="Unassembled WGS sequence"/>
</dbReference>
<organism evidence="3 4">
    <name type="scientific">Reinekea blandensis MED297</name>
    <dbReference type="NCBI Taxonomy" id="314283"/>
    <lineage>
        <taxon>Bacteria</taxon>
        <taxon>Pseudomonadati</taxon>
        <taxon>Pseudomonadota</taxon>
        <taxon>Gammaproteobacteria</taxon>
        <taxon>Oceanospirillales</taxon>
        <taxon>Saccharospirillaceae</taxon>
        <taxon>Reinekea</taxon>
    </lineage>
</organism>
<sequence>MKFSVIIPAKNEAGNIGRLVEELLTIKELGNKPEILVIDDGSEDNTKQTAEEAGATVVRHPYSRGNGAAIKTGIRQAKGEYLVMMDADGQHLPSEIPKLIEELDENIDMVIGARRSESQSTIWRNFANIFYNRLATFLVEKPILDLTSGFRIVDRKKALGLVSLLPNYFSYPTTLCMSFFKLGYGVKFRYVDVKKNNGKSHVRPIKDGLRFLTIIFKIIGLYSPLRIFLPTSFLFFVLGISRYIYTYSIDGTFTNMSAMLLSSSVLILLLGMISEQISALAYSRI</sequence>
<dbReference type="EMBL" id="AAOE01000044">
    <property type="protein sequence ID" value="EAR07393.1"/>
    <property type="molecule type" value="Genomic_DNA"/>
</dbReference>
<protein>
    <submittedName>
        <fullName evidence="3">Glycosyltransferase involved in cell wall biogenesis</fullName>
    </submittedName>
</protein>
<gene>
    <name evidence="3" type="ORF">MED297_03432</name>
</gene>
<dbReference type="HOGENOM" id="CLU_033536_7_1_6"/>
<keyword evidence="4" id="KW-1185">Reference proteome</keyword>
<feature type="transmembrane region" description="Helical" evidence="1">
    <location>
        <begin position="257"/>
        <end position="282"/>
    </location>
</feature>
<dbReference type="SUPFAM" id="SSF53448">
    <property type="entry name" value="Nucleotide-diphospho-sugar transferases"/>
    <property type="match status" value="1"/>
</dbReference>
<dbReference type="OrthoDB" id="9808633at2"/>
<accession>A4BKE6</accession>
<keyword evidence="3" id="KW-0808">Transferase</keyword>
<dbReference type="InterPro" id="IPR029044">
    <property type="entry name" value="Nucleotide-diphossugar_trans"/>
</dbReference>
<dbReference type="CDD" id="cd04179">
    <property type="entry name" value="DPM_DPG-synthase_like"/>
    <property type="match status" value="1"/>
</dbReference>
<dbReference type="PANTHER" id="PTHR48090:SF7">
    <property type="entry name" value="RFBJ PROTEIN"/>
    <property type="match status" value="1"/>
</dbReference>
<name>A4BKE6_9GAMM</name>
<dbReference type="Gene3D" id="3.90.550.10">
    <property type="entry name" value="Spore Coat Polysaccharide Biosynthesis Protein SpsA, Chain A"/>
    <property type="match status" value="1"/>
</dbReference>
<evidence type="ECO:0000256" key="1">
    <source>
        <dbReference type="SAM" id="Phobius"/>
    </source>
</evidence>
<dbReference type="RefSeq" id="WP_008047426.1">
    <property type="nucleotide sequence ID" value="NZ_CH724154.1"/>
</dbReference>
<evidence type="ECO:0000313" key="3">
    <source>
        <dbReference type="EMBL" id="EAR07393.1"/>
    </source>
</evidence>
<feature type="domain" description="Glycosyltransferase 2-like" evidence="2">
    <location>
        <begin position="4"/>
        <end position="157"/>
    </location>
</feature>
<keyword evidence="1" id="KW-0472">Membrane</keyword>
<dbReference type="GO" id="GO:0016740">
    <property type="term" value="F:transferase activity"/>
    <property type="evidence" value="ECO:0007669"/>
    <property type="project" value="UniProtKB-KW"/>
</dbReference>
<feature type="transmembrane region" description="Helical" evidence="1">
    <location>
        <begin position="227"/>
        <end position="245"/>
    </location>
</feature>
<dbReference type="STRING" id="314283.MED297_03432"/>
<dbReference type="InterPro" id="IPR001173">
    <property type="entry name" value="Glyco_trans_2-like"/>
</dbReference>
<dbReference type="AlphaFoldDB" id="A4BKE6"/>
<keyword evidence="1" id="KW-0812">Transmembrane</keyword>
<comment type="caution">
    <text evidence="3">The sequence shown here is derived from an EMBL/GenBank/DDBJ whole genome shotgun (WGS) entry which is preliminary data.</text>
</comment>
<dbReference type="PANTHER" id="PTHR48090">
    <property type="entry name" value="UNDECAPRENYL-PHOSPHATE 4-DEOXY-4-FORMAMIDO-L-ARABINOSE TRANSFERASE-RELATED"/>
    <property type="match status" value="1"/>
</dbReference>
<proteinExistence type="predicted"/>
<keyword evidence="1" id="KW-1133">Transmembrane helix</keyword>
<evidence type="ECO:0000259" key="2">
    <source>
        <dbReference type="Pfam" id="PF00535"/>
    </source>
</evidence>
<dbReference type="Pfam" id="PF00535">
    <property type="entry name" value="Glycos_transf_2"/>
    <property type="match status" value="1"/>
</dbReference>